<dbReference type="GO" id="GO:0006508">
    <property type="term" value="P:proteolysis"/>
    <property type="evidence" value="ECO:0007669"/>
    <property type="project" value="UniProtKB-KW"/>
</dbReference>
<dbReference type="OrthoDB" id="8440449at2759"/>
<keyword evidence="3" id="KW-0645">Protease</keyword>
<name>A0A087TG84_STEMI</name>
<dbReference type="InterPro" id="IPR043504">
    <property type="entry name" value="Peptidase_S1_PA_chymotrypsin"/>
</dbReference>
<dbReference type="PANTHER" id="PTHR24250">
    <property type="entry name" value="CHYMOTRYPSIN-RELATED"/>
    <property type="match status" value="1"/>
</dbReference>
<evidence type="ECO:0000259" key="2">
    <source>
        <dbReference type="PROSITE" id="PS50240"/>
    </source>
</evidence>
<evidence type="ECO:0000256" key="1">
    <source>
        <dbReference type="ARBA" id="ARBA00023157"/>
    </source>
</evidence>
<dbReference type="SUPFAM" id="SSF50494">
    <property type="entry name" value="Trypsin-like serine proteases"/>
    <property type="match status" value="1"/>
</dbReference>
<gene>
    <name evidence="3" type="ORF">X975_00666</name>
</gene>
<dbReference type="AlphaFoldDB" id="A0A087TG84"/>
<dbReference type="Pfam" id="PF00089">
    <property type="entry name" value="Trypsin"/>
    <property type="match status" value="1"/>
</dbReference>
<keyword evidence="4" id="KW-1185">Reference proteome</keyword>
<feature type="domain" description="Peptidase S1" evidence="2">
    <location>
        <begin position="1"/>
        <end position="84"/>
    </location>
</feature>
<organism evidence="3 4">
    <name type="scientific">Stegodyphus mimosarum</name>
    <name type="common">African social velvet spider</name>
    <dbReference type="NCBI Taxonomy" id="407821"/>
    <lineage>
        <taxon>Eukaryota</taxon>
        <taxon>Metazoa</taxon>
        <taxon>Ecdysozoa</taxon>
        <taxon>Arthropoda</taxon>
        <taxon>Chelicerata</taxon>
        <taxon>Arachnida</taxon>
        <taxon>Araneae</taxon>
        <taxon>Araneomorphae</taxon>
        <taxon>Entelegynae</taxon>
        <taxon>Eresoidea</taxon>
        <taxon>Eresidae</taxon>
        <taxon>Stegodyphus</taxon>
    </lineage>
</organism>
<reference evidence="3 4" key="1">
    <citation type="submission" date="2013-11" db="EMBL/GenBank/DDBJ databases">
        <title>Genome sequencing of Stegodyphus mimosarum.</title>
        <authorList>
            <person name="Bechsgaard J."/>
        </authorList>
    </citation>
    <scope>NUCLEOTIDE SEQUENCE [LARGE SCALE GENOMIC DNA]</scope>
</reference>
<dbReference type="Gene3D" id="2.40.10.10">
    <property type="entry name" value="Trypsin-like serine proteases"/>
    <property type="match status" value="1"/>
</dbReference>
<dbReference type="OMA" id="RVEATMC"/>
<dbReference type="PANTHER" id="PTHR24250:SF50">
    <property type="entry name" value="PEPTIDASE S1 DOMAIN-CONTAINING PROTEIN"/>
    <property type="match status" value="1"/>
</dbReference>
<dbReference type="STRING" id="407821.A0A087TG84"/>
<proteinExistence type="predicted"/>
<keyword evidence="1" id="KW-1015">Disulfide bond</keyword>
<dbReference type="InterPro" id="IPR001254">
    <property type="entry name" value="Trypsin_dom"/>
</dbReference>
<sequence length="84" mass="9380">MSQTACAEKLGFAVADSILCTEARGEDERTCNVDSGAPLIINPDDEDYKVIGVLSWNRNDCDQKFPSTFTRVSHYRGWIKQHAS</sequence>
<feature type="non-terminal residue" evidence="3">
    <location>
        <position position="84"/>
    </location>
</feature>
<dbReference type="GO" id="GO:0004252">
    <property type="term" value="F:serine-type endopeptidase activity"/>
    <property type="evidence" value="ECO:0007669"/>
    <property type="project" value="InterPro"/>
</dbReference>
<dbReference type="EMBL" id="KK115079">
    <property type="protein sequence ID" value="KFM64123.1"/>
    <property type="molecule type" value="Genomic_DNA"/>
</dbReference>
<dbReference type="Proteomes" id="UP000054359">
    <property type="component" value="Unassembled WGS sequence"/>
</dbReference>
<evidence type="ECO:0000313" key="3">
    <source>
        <dbReference type="EMBL" id="KFM64123.1"/>
    </source>
</evidence>
<accession>A0A087TG84</accession>
<dbReference type="InterPro" id="IPR009003">
    <property type="entry name" value="Peptidase_S1_PA"/>
</dbReference>
<protein>
    <submittedName>
        <fullName evidence="3">Chymotrypsin-like protease CTRL-1</fullName>
    </submittedName>
</protein>
<dbReference type="PROSITE" id="PS50240">
    <property type="entry name" value="TRYPSIN_DOM"/>
    <property type="match status" value="1"/>
</dbReference>
<keyword evidence="3" id="KW-0378">Hydrolase</keyword>
<evidence type="ECO:0000313" key="4">
    <source>
        <dbReference type="Proteomes" id="UP000054359"/>
    </source>
</evidence>